<sequence>MTMARWIEGGLATTLLVVLAGCATVNETITKNGDEALSINCSGQALKWQHCYEKAAQSCPGGYEVVGKKGRADAAPDDRVLGLEPGNYADRSLVITCN</sequence>
<name>A0A9W6NI11_9PSED</name>
<accession>A0A9W6NI11</accession>
<comment type="caution">
    <text evidence="1">The sequence shown here is derived from an EMBL/GenBank/DDBJ whole genome shotgun (WGS) entry which is preliminary data.</text>
</comment>
<reference evidence="1" key="2">
    <citation type="submission" date="2023-01" db="EMBL/GenBank/DDBJ databases">
        <authorList>
            <person name="Sun Q."/>
            <person name="Evtushenko L."/>
        </authorList>
    </citation>
    <scope>NUCLEOTIDE SEQUENCE</scope>
    <source>
        <strain evidence="1">VKM B-2935</strain>
    </source>
</reference>
<keyword evidence="1" id="KW-0449">Lipoprotein</keyword>
<proteinExistence type="predicted"/>
<gene>
    <name evidence="1" type="ORF">GCM10017655_45140</name>
</gene>
<organism evidence="1 2">
    <name type="scientific">Pseudomonas turukhanskensis</name>
    <dbReference type="NCBI Taxonomy" id="1806536"/>
    <lineage>
        <taxon>Bacteria</taxon>
        <taxon>Pseudomonadati</taxon>
        <taxon>Pseudomonadota</taxon>
        <taxon>Gammaproteobacteria</taxon>
        <taxon>Pseudomonadales</taxon>
        <taxon>Pseudomonadaceae</taxon>
        <taxon>Pseudomonas</taxon>
    </lineage>
</organism>
<dbReference type="AlphaFoldDB" id="A0A9W6NI11"/>
<protein>
    <submittedName>
        <fullName evidence="1">Lipoprotein</fullName>
    </submittedName>
</protein>
<keyword evidence="2" id="KW-1185">Reference proteome</keyword>
<reference evidence="1" key="1">
    <citation type="journal article" date="2014" name="Int. J. Syst. Evol. Microbiol.">
        <title>Complete genome sequence of Corynebacterium casei LMG S-19264T (=DSM 44701T), isolated from a smear-ripened cheese.</title>
        <authorList>
            <consortium name="US DOE Joint Genome Institute (JGI-PGF)"/>
            <person name="Walter F."/>
            <person name="Albersmeier A."/>
            <person name="Kalinowski J."/>
            <person name="Ruckert C."/>
        </authorList>
    </citation>
    <scope>NUCLEOTIDE SEQUENCE</scope>
    <source>
        <strain evidence="1">VKM B-2935</strain>
    </source>
</reference>
<dbReference type="Proteomes" id="UP001143328">
    <property type="component" value="Unassembled WGS sequence"/>
</dbReference>
<dbReference type="PROSITE" id="PS51257">
    <property type="entry name" value="PROKAR_LIPOPROTEIN"/>
    <property type="match status" value="1"/>
</dbReference>
<dbReference type="EMBL" id="BSFN01000020">
    <property type="protein sequence ID" value="GLK91450.1"/>
    <property type="molecule type" value="Genomic_DNA"/>
</dbReference>
<evidence type="ECO:0000313" key="1">
    <source>
        <dbReference type="EMBL" id="GLK91450.1"/>
    </source>
</evidence>
<evidence type="ECO:0000313" key="2">
    <source>
        <dbReference type="Proteomes" id="UP001143328"/>
    </source>
</evidence>